<evidence type="ECO:0000259" key="3">
    <source>
        <dbReference type="PROSITE" id="PS50146"/>
    </source>
</evidence>
<dbReference type="Pfam" id="PF00781">
    <property type="entry name" value="DAGK_cat"/>
    <property type="match status" value="1"/>
</dbReference>
<dbReference type="Gene3D" id="2.60.200.40">
    <property type="match status" value="1"/>
</dbReference>
<dbReference type="InterPro" id="IPR016064">
    <property type="entry name" value="NAD/diacylglycerol_kinase_sf"/>
</dbReference>
<keyword evidence="4" id="KW-0418">Kinase</keyword>
<reference evidence="4 5" key="1">
    <citation type="submission" date="2021-05" db="EMBL/GenBank/DDBJ databases">
        <title>Kineosporia and Streptomyces sp. nov. two new marine actinobacteria isolated from Coral.</title>
        <authorList>
            <person name="Buangrab K."/>
            <person name="Sutthacheep M."/>
            <person name="Yeemin T."/>
            <person name="Harunari E."/>
            <person name="Igarashi Y."/>
            <person name="Kanchanasin P."/>
            <person name="Tanasupawat S."/>
            <person name="Phongsopitanun W."/>
        </authorList>
    </citation>
    <scope>NUCLEOTIDE SEQUENCE [LARGE SCALE GENOMIC DNA]</scope>
    <source>
        <strain evidence="4 5">J2-2</strain>
    </source>
</reference>
<accession>A0ABS5TNX7</accession>
<proteinExistence type="inferred from homology"/>
<keyword evidence="4" id="KW-0808">Transferase</keyword>
<evidence type="ECO:0000313" key="4">
    <source>
        <dbReference type="EMBL" id="MBT0772802.1"/>
    </source>
</evidence>
<dbReference type="GO" id="GO:0016301">
    <property type="term" value="F:kinase activity"/>
    <property type="evidence" value="ECO:0007669"/>
    <property type="project" value="UniProtKB-KW"/>
</dbReference>
<feature type="domain" description="DAGKc" evidence="3">
    <location>
        <begin position="1"/>
        <end position="131"/>
    </location>
</feature>
<dbReference type="InterPro" id="IPR001206">
    <property type="entry name" value="Diacylglycerol_kinase_cat_dom"/>
</dbReference>
<dbReference type="EMBL" id="JAHBAY010000013">
    <property type="protein sequence ID" value="MBT0772802.1"/>
    <property type="molecule type" value="Genomic_DNA"/>
</dbReference>
<evidence type="ECO:0000256" key="1">
    <source>
        <dbReference type="ARBA" id="ARBA00001946"/>
    </source>
</evidence>
<dbReference type="Proteomes" id="UP001197247">
    <property type="component" value="Unassembled WGS sequence"/>
</dbReference>
<dbReference type="InterPro" id="IPR017438">
    <property type="entry name" value="ATP-NAD_kinase_N"/>
</dbReference>
<dbReference type="Gene3D" id="3.40.50.10330">
    <property type="entry name" value="Probable inorganic polyphosphate/atp-NAD kinase, domain 1"/>
    <property type="match status" value="1"/>
</dbReference>
<evidence type="ECO:0000313" key="5">
    <source>
        <dbReference type="Proteomes" id="UP001197247"/>
    </source>
</evidence>
<gene>
    <name evidence="4" type="ORF">KIH74_27920</name>
</gene>
<dbReference type="PANTHER" id="PTHR12358:SF106">
    <property type="entry name" value="LIPID KINASE YEGS"/>
    <property type="match status" value="1"/>
</dbReference>
<protein>
    <submittedName>
        <fullName evidence="4">Diacylglycerol kinase</fullName>
    </submittedName>
</protein>
<comment type="similarity">
    <text evidence="2">Belongs to the diacylglycerol/lipid kinase family.</text>
</comment>
<name>A0ABS5TNX7_9ACTN</name>
<comment type="caution">
    <text evidence="4">The sequence shown here is derived from an EMBL/GenBank/DDBJ whole genome shotgun (WGS) entry which is preliminary data.</text>
</comment>
<dbReference type="PANTHER" id="PTHR12358">
    <property type="entry name" value="SPHINGOSINE KINASE"/>
    <property type="match status" value="1"/>
</dbReference>
<evidence type="ECO:0000256" key="2">
    <source>
        <dbReference type="ARBA" id="ARBA00005983"/>
    </source>
</evidence>
<dbReference type="PROSITE" id="PS50146">
    <property type="entry name" value="DAGK"/>
    <property type="match status" value="1"/>
</dbReference>
<comment type="cofactor">
    <cofactor evidence="1">
        <name>Mg(2+)</name>
        <dbReference type="ChEBI" id="CHEBI:18420"/>
    </cofactor>
</comment>
<dbReference type="RefSeq" id="WP_214159335.1">
    <property type="nucleotide sequence ID" value="NZ_JAHBAY010000013.1"/>
</dbReference>
<dbReference type="InterPro" id="IPR050187">
    <property type="entry name" value="Lipid_Phosphate_FormReg"/>
</dbReference>
<dbReference type="SUPFAM" id="SSF111331">
    <property type="entry name" value="NAD kinase/diacylglycerol kinase-like"/>
    <property type="match status" value="1"/>
</dbReference>
<organism evidence="4 5">
    <name type="scientific">Kineosporia corallincola</name>
    <dbReference type="NCBI Taxonomy" id="2835133"/>
    <lineage>
        <taxon>Bacteria</taxon>
        <taxon>Bacillati</taxon>
        <taxon>Actinomycetota</taxon>
        <taxon>Actinomycetes</taxon>
        <taxon>Kineosporiales</taxon>
        <taxon>Kineosporiaceae</taxon>
        <taxon>Kineosporia</taxon>
    </lineage>
</organism>
<keyword evidence="5" id="KW-1185">Reference proteome</keyword>
<sequence length="292" mass="30950">MPFERIVLIFNPNSTGDAQGKAAALRQAVHDAHPGLPVELRPTEYAGHATLLAREAAAEGRPVIVSVSGDGGYNEVVNGIMEAGNPDAVAAVHAAGNANDHHRVTAPRPLPQALHADEVTRMDLLRLTVRGPGGDLIRYAHSYIGIGLTPVVAVELEKGSKGSLREIVTVVRSFGRFRPLRIELSDGHRIAIDSLVFSNIPQMAKVLKLSANGDPADGLFEVTLTPHEPRWKVVTKAARAATTGLGDQPAVTEYGFTAVKAAPLQIDGEVLDVEAGDRVHVEIVPGALATLR</sequence>